<comment type="caution">
    <text evidence="18">The sequence shown here is derived from an EMBL/GenBank/DDBJ whole genome shotgun (WGS) entry which is preliminary data.</text>
</comment>
<dbReference type="PROSITE" id="PS51456">
    <property type="entry name" value="MYOSIN_MOTOR"/>
    <property type="match status" value="1"/>
</dbReference>
<feature type="compositionally biased region" description="Basic and acidic residues" evidence="14">
    <location>
        <begin position="1586"/>
        <end position="1599"/>
    </location>
</feature>
<dbReference type="Pfam" id="PF02174">
    <property type="entry name" value="IRS"/>
    <property type="match status" value="1"/>
</dbReference>
<dbReference type="Gene3D" id="1.20.120.720">
    <property type="entry name" value="Myosin VI head, motor domain, U50 subdomain"/>
    <property type="match status" value="1"/>
</dbReference>
<keyword evidence="10 12" id="KW-0009">Actin-binding</keyword>
<dbReference type="InterPro" id="IPR038185">
    <property type="entry name" value="MyTH4_dom_sf"/>
</dbReference>
<feature type="region of interest" description="Disordered" evidence="14">
    <location>
        <begin position="1575"/>
        <end position="1610"/>
    </location>
</feature>
<evidence type="ECO:0000256" key="9">
    <source>
        <dbReference type="ARBA" id="ARBA00023175"/>
    </source>
</evidence>
<dbReference type="Pfam" id="PF14604">
    <property type="entry name" value="SH3_9"/>
    <property type="match status" value="1"/>
</dbReference>
<keyword evidence="7 12" id="KW-0067">ATP-binding</keyword>
<gene>
    <name evidence="18" type="ORF">BaRGS_00001540</name>
</gene>
<dbReference type="SMART" id="SM00139">
    <property type="entry name" value="MyTH4"/>
    <property type="match status" value="2"/>
</dbReference>
<evidence type="ECO:0000256" key="2">
    <source>
        <dbReference type="ARBA" id="ARBA00008314"/>
    </source>
</evidence>
<keyword evidence="6 12" id="KW-0547">Nucleotide-binding</keyword>
<dbReference type="InterPro" id="IPR036961">
    <property type="entry name" value="Kinesin_motor_dom_sf"/>
</dbReference>
<feature type="region of interest" description="Disordered" evidence="14">
    <location>
        <begin position="1499"/>
        <end position="1519"/>
    </location>
</feature>
<name>A0ABD0M6N0_9CAEN</name>
<dbReference type="GO" id="GO:0005737">
    <property type="term" value="C:cytoplasm"/>
    <property type="evidence" value="ECO:0007669"/>
    <property type="project" value="UniProtKB-SubCell"/>
</dbReference>
<feature type="compositionally biased region" description="Basic and acidic residues" evidence="14">
    <location>
        <begin position="1625"/>
        <end position="1638"/>
    </location>
</feature>
<evidence type="ECO:0000256" key="1">
    <source>
        <dbReference type="ARBA" id="ARBA00004496"/>
    </source>
</evidence>
<feature type="non-terminal residue" evidence="18">
    <location>
        <position position="1"/>
    </location>
</feature>
<evidence type="ECO:0000256" key="12">
    <source>
        <dbReference type="PROSITE-ProRule" id="PRU00782"/>
    </source>
</evidence>
<keyword evidence="9 12" id="KW-0505">Motor protein</keyword>
<evidence type="ECO:0000313" key="18">
    <source>
        <dbReference type="EMBL" id="KAK7507605.1"/>
    </source>
</evidence>
<feature type="region of interest" description="Disordered" evidence="14">
    <location>
        <begin position="1073"/>
        <end position="1105"/>
    </location>
</feature>
<feature type="compositionally biased region" description="Low complexity" evidence="14">
    <location>
        <begin position="1784"/>
        <end position="1801"/>
    </location>
</feature>
<feature type="domain" description="MyTH4" evidence="16">
    <location>
        <begin position="798"/>
        <end position="947"/>
    </location>
</feature>
<evidence type="ECO:0000256" key="3">
    <source>
        <dbReference type="ARBA" id="ARBA00022443"/>
    </source>
</evidence>
<keyword evidence="13" id="KW-0175">Coiled coil</keyword>
<protein>
    <submittedName>
        <fullName evidence="18">Uncharacterized protein</fullName>
    </submittedName>
</protein>
<dbReference type="SMART" id="SM00326">
    <property type="entry name" value="SH3"/>
    <property type="match status" value="1"/>
</dbReference>
<dbReference type="InterPro" id="IPR001452">
    <property type="entry name" value="SH3_domain"/>
</dbReference>
<keyword evidence="4" id="KW-0963">Cytoplasm</keyword>
<dbReference type="GO" id="GO:0120025">
    <property type="term" value="C:plasma membrane bounded cell projection"/>
    <property type="evidence" value="ECO:0007669"/>
    <property type="project" value="UniProtKB-ARBA"/>
</dbReference>
<evidence type="ECO:0000259" key="16">
    <source>
        <dbReference type="PROSITE" id="PS51016"/>
    </source>
</evidence>
<dbReference type="InterPro" id="IPR059004">
    <property type="entry name" value="MYO15"/>
</dbReference>
<dbReference type="Gene3D" id="1.10.10.820">
    <property type="match status" value="1"/>
</dbReference>
<dbReference type="FunFam" id="1.10.10.820:FF:000001">
    <property type="entry name" value="Myosin heavy chain"/>
    <property type="match status" value="1"/>
</dbReference>
<feature type="domain" description="MyTH4" evidence="16">
    <location>
        <begin position="2278"/>
        <end position="2433"/>
    </location>
</feature>
<comment type="similarity">
    <text evidence="2 12">Belongs to the TRAFAC class myosin-kinesin ATPase superfamily. Myosin family.</text>
</comment>
<feature type="domain" description="SH3" evidence="15">
    <location>
        <begin position="2099"/>
        <end position="2161"/>
    </location>
</feature>
<dbReference type="SMART" id="SM00242">
    <property type="entry name" value="MYSc"/>
    <property type="match status" value="1"/>
</dbReference>
<dbReference type="PANTHER" id="PTHR22692">
    <property type="entry name" value="MYOSIN VII, XV"/>
    <property type="match status" value="1"/>
</dbReference>
<feature type="binding site" evidence="12">
    <location>
        <begin position="1"/>
        <end position="8"/>
    </location>
    <ligand>
        <name>ATP</name>
        <dbReference type="ChEBI" id="CHEBI:30616"/>
    </ligand>
</feature>
<evidence type="ECO:0000256" key="11">
    <source>
        <dbReference type="PROSITE-ProRule" id="PRU00192"/>
    </source>
</evidence>
<accession>A0ABD0M6N0</accession>
<dbReference type="GO" id="GO:0003779">
    <property type="term" value="F:actin binding"/>
    <property type="evidence" value="ECO:0007669"/>
    <property type="project" value="UniProtKB-KW"/>
</dbReference>
<comment type="subcellular location">
    <subcellularLocation>
        <location evidence="1">Cytoplasm</location>
    </subcellularLocation>
</comment>
<dbReference type="InterPro" id="IPR019749">
    <property type="entry name" value="Band_41_domain"/>
</dbReference>
<feature type="region of interest" description="Disordered" evidence="14">
    <location>
        <begin position="1722"/>
        <end position="1754"/>
    </location>
</feature>
<dbReference type="InterPro" id="IPR027417">
    <property type="entry name" value="P-loop_NTPase"/>
</dbReference>
<dbReference type="InterPro" id="IPR000857">
    <property type="entry name" value="MyTH4_dom"/>
</dbReference>
<feature type="region of interest" description="Disordered" evidence="14">
    <location>
        <begin position="1422"/>
        <end position="1453"/>
    </location>
</feature>
<dbReference type="PRINTS" id="PR00193">
    <property type="entry name" value="MYOSINHEAVY"/>
</dbReference>
<keyword evidence="5" id="KW-0677">Repeat</keyword>
<dbReference type="PANTHER" id="PTHR22692:SF26">
    <property type="entry name" value="SH3 DOMAIN-CONTAINING PROTEIN"/>
    <property type="match status" value="1"/>
</dbReference>
<dbReference type="SUPFAM" id="SSF47031">
    <property type="entry name" value="Second domain of FERM"/>
    <property type="match status" value="1"/>
</dbReference>
<dbReference type="InterPro" id="IPR001609">
    <property type="entry name" value="Myosin_head_motor_dom-like"/>
</dbReference>
<dbReference type="Proteomes" id="UP001519460">
    <property type="component" value="Unassembled WGS sequence"/>
</dbReference>
<dbReference type="InterPro" id="IPR000048">
    <property type="entry name" value="IQ_motif_EF-hand-BS"/>
</dbReference>
<dbReference type="Pfam" id="PF00612">
    <property type="entry name" value="IQ"/>
    <property type="match status" value="1"/>
</dbReference>
<dbReference type="InterPro" id="IPR036028">
    <property type="entry name" value="SH3-like_dom_sf"/>
</dbReference>
<dbReference type="Gene3D" id="1.20.5.190">
    <property type="match status" value="1"/>
</dbReference>
<evidence type="ECO:0000256" key="4">
    <source>
        <dbReference type="ARBA" id="ARBA00022490"/>
    </source>
</evidence>
<dbReference type="Gene3D" id="6.20.240.20">
    <property type="match status" value="1"/>
</dbReference>
<evidence type="ECO:0000313" key="19">
    <source>
        <dbReference type="Proteomes" id="UP001519460"/>
    </source>
</evidence>
<organism evidence="18 19">
    <name type="scientific">Batillaria attramentaria</name>
    <dbReference type="NCBI Taxonomy" id="370345"/>
    <lineage>
        <taxon>Eukaryota</taxon>
        <taxon>Metazoa</taxon>
        <taxon>Spiralia</taxon>
        <taxon>Lophotrochozoa</taxon>
        <taxon>Mollusca</taxon>
        <taxon>Gastropoda</taxon>
        <taxon>Caenogastropoda</taxon>
        <taxon>Sorbeoconcha</taxon>
        <taxon>Cerithioidea</taxon>
        <taxon>Batillariidae</taxon>
        <taxon>Batillaria</taxon>
    </lineage>
</organism>
<feature type="compositionally biased region" description="Polar residues" evidence="14">
    <location>
        <begin position="1431"/>
        <end position="1444"/>
    </location>
</feature>
<proteinExistence type="inferred from homology"/>
<dbReference type="SUPFAM" id="SSF52540">
    <property type="entry name" value="P-loop containing nucleoside triphosphate hydrolases"/>
    <property type="match status" value="1"/>
</dbReference>
<evidence type="ECO:0000256" key="13">
    <source>
        <dbReference type="SAM" id="Coils"/>
    </source>
</evidence>
<dbReference type="InterPro" id="IPR019748">
    <property type="entry name" value="FERM_central"/>
</dbReference>
<keyword evidence="8 12" id="KW-0518">Myosin</keyword>
<dbReference type="SMART" id="SM00015">
    <property type="entry name" value="IQ"/>
    <property type="match status" value="3"/>
</dbReference>
<evidence type="ECO:0000256" key="8">
    <source>
        <dbReference type="ARBA" id="ARBA00023123"/>
    </source>
</evidence>
<evidence type="ECO:0000256" key="7">
    <source>
        <dbReference type="ARBA" id="ARBA00022840"/>
    </source>
</evidence>
<feature type="coiled-coil region" evidence="13">
    <location>
        <begin position="1361"/>
        <end position="1388"/>
    </location>
</feature>
<dbReference type="PROSITE" id="PS51016">
    <property type="entry name" value="MYTH4"/>
    <property type="match status" value="2"/>
</dbReference>
<dbReference type="SMART" id="SM00295">
    <property type="entry name" value="B41"/>
    <property type="match status" value="1"/>
</dbReference>
<feature type="domain" description="Myosin motor" evidence="17">
    <location>
        <begin position="1"/>
        <end position="591"/>
    </location>
</feature>
<dbReference type="CDD" id="cd11884">
    <property type="entry name" value="SH3_MYO15"/>
    <property type="match status" value="1"/>
</dbReference>
<dbReference type="Gene3D" id="1.20.58.530">
    <property type="match status" value="1"/>
</dbReference>
<evidence type="ECO:0000256" key="14">
    <source>
        <dbReference type="SAM" id="MobiDB-lite"/>
    </source>
</evidence>
<dbReference type="Gene3D" id="2.30.30.40">
    <property type="entry name" value="SH3 Domains"/>
    <property type="match status" value="1"/>
</dbReference>
<evidence type="ECO:0000256" key="6">
    <source>
        <dbReference type="ARBA" id="ARBA00022741"/>
    </source>
</evidence>
<keyword evidence="3 11" id="KW-0728">SH3 domain</keyword>
<dbReference type="InterPro" id="IPR002404">
    <property type="entry name" value="IRS_PTB"/>
</dbReference>
<dbReference type="Gene3D" id="3.40.850.10">
    <property type="entry name" value="Kinesin motor domain"/>
    <property type="match status" value="1"/>
</dbReference>
<evidence type="ECO:0000259" key="15">
    <source>
        <dbReference type="PROSITE" id="PS50002"/>
    </source>
</evidence>
<dbReference type="Pfam" id="PF26570">
    <property type="entry name" value="MYO15"/>
    <property type="match status" value="1"/>
</dbReference>
<sequence length="2723" mass="309723">GESGAGKTESTKLVMQYLAAVNKSGNNLITEQILEANPLLESFGNAKTIRNDNSSRFGKYIEVFFKDGAIVGARTLEYLLEKSRIVTQAPEERNYHVFYEMLESLTDEQKAKYGLQTAPKYFYLNQGGSAVIPGRDDAENYRKLVAAMDILDFTRDEQDTIQKILASVLHVGNVYFKSLHVDNHDTVELGSDAEIRWVSHLLQLSEDWLKQALISKVTEARGDRVVSPYNLDQALDARDAIAKALYSRLFTWLVERVNLIICRAEREKTTSLAVLDIFGFEDFHHNSFEQLCINYANETLQYFFNQHIFQLEQKEYTKEKIRWQHIEFKDNQPVIDLIATKPTGILHILDDECNFPQSRDHSFLEKCHFHHSGNPLYDKPRMSDPEFYIVHYAGRIKYNVLHFIEKNKDTLRSDVVELMCESKNKIIAQMFGDLRDRQITKTLSKTTGRYVTLKPRTPTVAASFNESLLSLIDTMSRCHPFFVRCVKPNTTKSAMLFEDQVVSDQLRYTGMLETIRIRKMGYPIRIKFPIFIQRYRCLLRGQVIRQSHLPSEVCAMILATLGPSYKDQYQIGATKVFMKETFEIHIDEEAATIQRDAAIRIQTRTRAFLARNKFLKARAASRKIQRTLRMWKSRREFLATRNGIVRAQAQFRMFIQRRRYIHTREEIRRKLEEEKLARRRQEAQEKLEREQRPGREIKRRISQLLLLDASQSASHIRIHRERAARAMASINNLEVPGELAFVYSKLDDWRPVHDGGNIMAAVGDVQPMDMGYRLPVDINSHPFSKYTSVYFKDPKWGVRMEPLRGPLTSVQSDEIAHRAVSLFKLILRCMCEQNISEKREKILSDYIVQMGLQHEGLRDELLCQLANQTWQNQNPDQMERAWRLITNALCCFMPSPTLFKYYLKYVSDVGVNGYKWMCQHKVLQSANMEPQLSRIYPPTFLEWRAIQRKANMALEVKFPDDVNIIGHVESWTSGELFASHLLKQRGVKENTQGWTLMLAEDIERYELMGYDYALDLISEMEVAPGFPTCKAYFLASTDRTQERLHHKRHHEGPHNAEQERILVLTHPLPEMLKRSTPVVSPGHPSAGGSRGVSPRSTSVSPADELGFSTTSVLNQRPTEIFSSELSESRMNVRYTKRRAPAPPPNGHIPNGHINGVMNGGVVNGDMSIITEDEDDLDLSQTRINTRYFPEGVPNGNGGDLSNSRLNTRYTKKVAPGPSRKSAVQDQIRKKQGGGVTAADVHSVTSEHSDWSHWVEDVFSSALDEHDDGVSEGKSLHTRIKGGGKGVPGIQTQQTNLPPNLNLGVGLTTPTSVVAPPMVSPAFAFNAQLTPGLQTSPEALQQLVNQQAMQQQAAQQAAIQALLLLENRLLKQSIERENLRKQLQQAQSHTISPPGSAGFAATSFSAQQASGISPDSSFNAGLALPPGVLQSPRESQQFAHSSSESMVAGGAGKVGPAVAPKRVQFIKSNFESRPGTSYSSEQAGGVVGVSRTNRTVTFTTTSTVQQSQGQGGTGAIDKESGTFTVRDKSGRARTVRIGKVVWPPPSEEVHKQEVQVGKLEIDEKVAQGIENRIIGKKKWQKPAAPADDERPKSILKKGSEAPRGNSENFKKSLERLRASEGVFKKWQERANRLDPKDETQQTSPDTMDPQAVPKRRMDNSQHMPSKLMAAALTSDESTELLTKRKMLERNYNRLNDSVDYGETLGESEYLPLEDWRYRYRKQGPDEESDVYDSPSPSSEDGAPSVDVLSTDDEEGLRMRRAKSLVETSSHIQTMKLLESKLGGKSTESTATEAKPAAPKAKPAAASVALQTTDTLKRASHATATEDESIYAQTIVQDEPPPLPSRPPPQLKMLRKETVEVEEKFETVIRPDKAPSPETFEKRIETDVPQKAQIDYAAFERVITELFPQNKRFFLMYNKVPWTLFIRKEVFWPSERLENSTVLHLIYCQVVQDVYSNACVRISKDQRVKMRSMLEGYGVNKNNFLTKELNLQVKKVIVDTAKEWPTYFCRLFPVAGSGHYTGVRYLGVSHTGLRLITRERSLVDDYLSVMEDIRFEDVIDVMLPNSTTIQLNLRTKSLLFHTPRARQLKDMIDRFCQESEKGNKFVVAVKDYLTRESTLLSFKRGDIVKLMDPEMSLERGWMYGSLNGIVGLFPEEYVRPLARHEVETSSMKPKLYQPPQPQLGRPLSREGPPPGPDDRSETSQGTVVTDGKFSMMEFAMLHFRESLDKYEMLRTDDGSIRGTVKMIENIKLHNMQKDADSKRRGSSDWSWREQADMIKWTRSPIQASLLKLPSNELNKLALECFIAIMRFMGDYPMGSNQTDFDCVMKILRSCHKYPELRDEVFCQLCKQTTNNRSMRGKSKIKGWRLFALVAAYCDCSETLRPFLFKYLETTASDVNRTYNHAAALCLQNLRKTFKYGGRKNVPLREEVQALADGRNCKRFPFFYSGTEIQGGLLQVKSCTVVHDAIIDVCVGLNINDPVEMEEYTLFVRTGDGVFSKLSREEYLLDVTAEFVRKKVHYDLIFQRTVWLFPLSHMDNEIYVDMMFHQDDIVMMAALLHRANDFVGLPTQKQLDVIVPKTVRNGPFMRPQQWLNRIQERLPSIASRTSLAAKALFLEILSKWPLFGSTFFLIRSIPNMAGECKLAVNKRGISFLHRDTHHPFSEVLSTRRYRSDSGGNYLDMKIGNLMVQKILRIETEQGSDISNLIGQYMGVINRRHKQGERL</sequence>
<dbReference type="PROSITE" id="PS50096">
    <property type="entry name" value="IQ"/>
    <property type="match status" value="2"/>
</dbReference>
<dbReference type="GO" id="GO:0003774">
    <property type="term" value="F:cytoskeletal motor activity"/>
    <property type="evidence" value="ECO:0007669"/>
    <property type="project" value="UniProtKB-UniRule"/>
</dbReference>
<dbReference type="Pfam" id="PF00784">
    <property type="entry name" value="MyTH4"/>
    <property type="match status" value="2"/>
</dbReference>
<dbReference type="GO" id="GO:0005524">
    <property type="term" value="F:ATP binding"/>
    <property type="evidence" value="ECO:0007669"/>
    <property type="project" value="UniProtKB-UniRule"/>
</dbReference>
<feature type="region of interest" description="Disordered" evidence="14">
    <location>
        <begin position="1268"/>
        <end position="1295"/>
    </location>
</feature>
<feature type="region of interest" description="Disordered" evidence="14">
    <location>
        <begin position="1779"/>
        <end position="1801"/>
    </location>
</feature>
<dbReference type="PROSITE" id="PS50002">
    <property type="entry name" value="SH3"/>
    <property type="match status" value="1"/>
</dbReference>
<dbReference type="SUPFAM" id="SSF50044">
    <property type="entry name" value="SH3-domain"/>
    <property type="match status" value="1"/>
</dbReference>
<evidence type="ECO:0000259" key="17">
    <source>
        <dbReference type="PROSITE" id="PS51456"/>
    </source>
</evidence>
<dbReference type="InterPro" id="IPR035963">
    <property type="entry name" value="FERM_2"/>
</dbReference>
<dbReference type="Gene3D" id="2.30.29.30">
    <property type="entry name" value="Pleckstrin-homology domain (PH domain)/Phosphotyrosine-binding domain (PTB)"/>
    <property type="match status" value="2"/>
</dbReference>
<evidence type="ECO:0000256" key="5">
    <source>
        <dbReference type="ARBA" id="ARBA00022737"/>
    </source>
</evidence>
<dbReference type="CDD" id="cd14473">
    <property type="entry name" value="FERM_B-lobe"/>
    <property type="match status" value="1"/>
</dbReference>
<evidence type="ECO:0000256" key="10">
    <source>
        <dbReference type="ARBA" id="ARBA00023203"/>
    </source>
</evidence>
<reference evidence="18 19" key="1">
    <citation type="journal article" date="2023" name="Sci. Data">
        <title>Genome assembly of the Korean intertidal mud-creeper Batillaria attramentaria.</title>
        <authorList>
            <person name="Patra A.K."/>
            <person name="Ho P.T."/>
            <person name="Jun S."/>
            <person name="Lee S.J."/>
            <person name="Kim Y."/>
            <person name="Won Y.J."/>
        </authorList>
    </citation>
    <scope>NUCLEOTIDE SEQUENCE [LARGE SCALE GENOMIC DNA]</scope>
    <source>
        <strain evidence="18">Wonlab-2016</strain>
    </source>
</reference>
<feature type="region of interest" description="Disordered" evidence="14">
    <location>
        <begin position="1625"/>
        <end position="1660"/>
    </location>
</feature>
<dbReference type="Gene3D" id="1.25.40.530">
    <property type="entry name" value="MyTH4 domain"/>
    <property type="match status" value="2"/>
</dbReference>
<dbReference type="SUPFAM" id="SSF50729">
    <property type="entry name" value="PH domain-like"/>
    <property type="match status" value="1"/>
</dbReference>
<keyword evidence="19" id="KW-1185">Reference proteome</keyword>
<dbReference type="GO" id="GO:0016459">
    <property type="term" value="C:myosin complex"/>
    <property type="evidence" value="ECO:0007669"/>
    <property type="project" value="UniProtKB-KW"/>
</dbReference>
<feature type="region of interest" description="Disordered" evidence="14">
    <location>
        <begin position="2166"/>
        <end position="2204"/>
    </location>
</feature>
<dbReference type="EMBL" id="JACVVK020000004">
    <property type="protein sequence ID" value="KAK7507605.1"/>
    <property type="molecule type" value="Genomic_DNA"/>
</dbReference>
<dbReference type="InterPro" id="IPR011993">
    <property type="entry name" value="PH-like_dom_sf"/>
</dbReference>
<feature type="region of interest" description="Actin-binding" evidence="12">
    <location>
        <begin position="468"/>
        <end position="490"/>
    </location>
</feature>
<dbReference type="InterPro" id="IPR051567">
    <property type="entry name" value="Unconventional_Myosin_ATPase"/>
</dbReference>
<dbReference type="Pfam" id="PF00063">
    <property type="entry name" value="Myosin_head"/>
    <property type="match status" value="1"/>
</dbReference>